<dbReference type="GO" id="GO:0006302">
    <property type="term" value="P:double-strand break repair"/>
    <property type="evidence" value="ECO:0007669"/>
    <property type="project" value="TreeGrafter"/>
</dbReference>
<keyword evidence="11 12" id="KW-0742">SOS response</keyword>
<sequence length="376" mass="42913">MFIRSVELKNYRNYKDLSLEFSKDKILLIGKNAQGKTNLLEAVYYLSCLNSARAKTDSELILWEEPFARLKAVVEKNDMEKELDVLINPPKRKEMKVNGVKKSKSADFCTNLSVVSFSVNDLLLLRGVPDDRRSWLDMAISQIYPAYPDRVSKYNKIRIQKNNHLKDIKGNINADTSLLEVFNSQLTVSGSNIIFLRLKFLKELQKIAMEKHIQIAQHEILTTVYNSTVAGDIDFSSENELTVEQIAKQFEQKLSERKLEEIIRAQALVGPHRDDVSFFINGVEAKKFASQGQQRTVVLSLKLAELELIKEKIDDTPVLLLDDVLAELDNIRQNYLLNAIGTNTQTIITSVDTLHFDEEYLKDVEIFKIAEGNVVT</sequence>
<dbReference type="GO" id="GO:0006260">
    <property type="term" value="P:DNA replication"/>
    <property type="evidence" value="ECO:0007669"/>
    <property type="project" value="UniProtKB-UniRule"/>
</dbReference>
<comment type="caution">
    <text evidence="15">The sequence shown here is derived from an EMBL/GenBank/DDBJ whole genome shotgun (WGS) entry which is preliminary data.</text>
</comment>
<reference evidence="15" key="2">
    <citation type="journal article" date="2021" name="PeerJ">
        <title>Extensive microbial diversity within the chicken gut microbiome revealed by metagenomics and culture.</title>
        <authorList>
            <person name="Gilroy R."/>
            <person name="Ravi A."/>
            <person name="Getino M."/>
            <person name="Pursley I."/>
            <person name="Horton D.L."/>
            <person name="Alikhan N.F."/>
            <person name="Baker D."/>
            <person name="Gharbi K."/>
            <person name="Hall N."/>
            <person name="Watson M."/>
            <person name="Adriaenssens E.M."/>
            <person name="Foster-Nyarko E."/>
            <person name="Jarju S."/>
            <person name="Secka A."/>
            <person name="Antonio M."/>
            <person name="Oren A."/>
            <person name="Chaudhuri R.R."/>
            <person name="La Ragione R."/>
            <person name="Hildebrand F."/>
            <person name="Pallen M.J."/>
        </authorList>
    </citation>
    <scope>NUCLEOTIDE SEQUENCE</scope>
    <source>
        <strain evidence="15">CHK154-7741</strain>
    </source>
</reference>
<reference evidence="15" key="1">
    <citation type="submission" date="2020-10" db="EMBL/GenBank/DDBJ databases">
        <authorList>
            <person name="Gilroy R."/>
        </authorList>
    </citation>
    <scope>NUCLEOTIDE SEQUENCE</scope>
    <source>
        <strain evidence="15">CHK154-7741</strain>
    </source>
</reference>
<keyword evidence="7 12" id="KW-0227">DNA damage</keyword>
<feature type="binding site" evidence="12">
    <location>
        <begin position="30"/>
        <end position="37"/>
    </location>
    <ligand>
        <name>ATP</name>
        <dbReference type="ChEBI" id="CHEBI:30616"/>
    </ligand>
</feature>
<evidence type="ECO:0000256" key="10">
    <source>
        <dbReference type="ARBA" id="ARBA00023204"/>
    </source>
</evidence>
<keyword evidence="10 12" id="KW-0234">DNA repair</keyword>
<dbReference type="InterPro" id="IPR003395">
    <property type="entry name" value="RecF/RecN/SMC_N"/>
</dbReference>
<keyword evidence="4 12" id="KW-0963">Cytoplasm</keyword>
<evidence type="ECO:0000256" key="7">
    <source>
        <dbReference type="ARBA" id="ARBA00022763"/>
    </source>
</evidence>
<evidence type="ECO:0000256" key="1">
    <source>
        <dbReference type="ARBA" id="ARBA00004496"/>
    </source>
</evidence>
<keyword evidence="6 12" id="KW-0547">Nucleotide-binding</keyword>
<protein>
    <recommendedName>
        <fullName evidence="3 12">DNA replication and repair protein RecF</fullName>
    </recommendedName>
</protein>
<dbReference type="PANTHER" id="PTHR32182">
    <property type="entry name" value="DNA REPLICATION AND REPAIR PROTEIN RECF"/>
    <property type="match status" value="1"/>
</dbReference>
<evidence type="ECO:0000256" key="8">
    <source>
        <dbReference type="ARBA" id="ARBA00022840"/>
    </source>
</evidence>
<dbReference type="Pfam" id="PF02463">
    <property type="entry name" value="SMC_N"/>
    <property type="match status" value="1"/>
</dbReference>
<feature type="domain" description="RecF/RecN/SMC N-terminal" evidence="14">
    <location>
        <begin position="2"/>
        <end position="358"/>
    </location>
</feature>
<proteinExistence type="inferred from homology"/>
<organism evidence="15 16">
    <name type="scientific">Candidatus Limenecus avicola</name>
    <dbReference type="NCBI Taxonomy" id="2840847"/>
    <lineage>
        <taxon>Bacteria</taxon>
        <taxon>Bacillati</taxon>
        <taxon>Bacillota</taxon>
        <taxon>Clostridia</taxon>
        <taxon>Eubacteriales</taxon>
        <taxon>Clostridiaceae</taxon>
        <taxon>Clostridiaceae incertae sedis</taxon>
        <taxon>Candidatus Limenecus</taxon>
    </lineage>
</organism>
<dbReference type="Gene3D" id="1.20.1050.90">
    <property type="entry name" value="RecF/RecN/SMC, N-terminal domain"/>
    <property type="match status" value="1"/>
</dbReference>
<evidence type="ECO:0000256" key="5">
    <source>
        <dbReference type="ARBA" id="ARBA00022705"/>
    </source>
</evidence>
<gene>
    <name evidence="12 15" type="primary">recF</name>
    <name evidence="15" type="ORF">IAD26_05820</name>
</gene>
<evidence type="ECO:0000256" key="12">
    <source>
        <dbReference type="HAMAP-Rule" id="MF_00365"/>
    </source>
</evidence>
<comment type="similarity">
    <text evidence="2 12 13">Belongs to the RecF family.</text>
</comment>
<dbReference type="GO" id="GO:0005524">
    <property type="term" value="F:ATP binding"/>
    <property type="evidence" value="ECO:0007669"/>
    <property type="project" value="UniProtKB-UniRule"/>
</dbReference>
<dbReference type="InterPro" id="IPR042174">
    <property type="entry name" value="RecF_2"/>
</dbReference>
<dbReference type="GO" id="GO:0005737">
    <property type="term" value="C:cytoplasm"/>
    <property type="evidence" value="ECO:0007669"/>
    <property type="project" value="UniProtKB-SubCell"/>
</dbReference>
<evidence type="ECO:0000313" key="15">
    <source>
        <dbReference type="EMBL" id="HIU92636.1"/>
    </source>
</evidence>
<dbReference type="Proteomes" id="UP000886748">
    <property type="component" value="Unassembled WGS sequence"/>
</dbReference>
<dbReference type="InterPro" id="IPR027417">
    <property type="entry name" value="P-loop_NTPase"/>
</dbReference>
<dbReference type="PROSITE" id="PS00618">
    <property type="entry name" value="RECF_2"/>
    <property type="match status" value="1"/>
</dbReference>
<evidence type="ECO:0000256" key="3">
    <source>
        <dbReference type="ARBA" id="ARBA00020170"/>
    </source>
</evidence>
<dbReference type="GO" id="GO:0000731">
    <property type="term" value="P:DNA synthesis involved in DNA repair"/>
    <property type="evidence" value="ECO:0007669"/>
    <property type="project" value="TreeGrafter"/>
</dbReference>
<dbReference type="CDD" id="cd03242">
    <property type="entry name" value="ABC_RecF"/>
    <property type="match status" value="1"/>
</dbReference>
<keyword evidence="9 12" id="KW-0238">DNA-binding</keyword>
<dbReference type="NCBIfam" id="TIGR00611">
    <property type="entry name" value="recf"/>
    <property type="match status" value="1"/>
</dbReference>
<evidence type="ECO:0000313" key="16">
    <source>
        <dbReference type="Proteomes" id="UP000886748"/>
    </source>
</evidence>
<dbReference type="EMBL" id="DVOD01000044">
    <property type="protein sequence ID" value="HIU92636.1"/>
    <property type="molecule type" value="Genomic_DNA"/>
</dbReference>
<dbReference type="InterPro" id="IPR018078">
    <property type="entry name" value="DNA-binding_RecF_CS"/>
</dbReference>
<evidence type="ECO:0000256" key="2">
    <source>
        <dbReference type="ARBA" id="ARBA00008016"/>
    </source>
</evidence>
<dbReference type="HAMAP" id="MF_00365">
    <property type="entry name" value="RecF"/>
    <property type="match status" value="1"/>
</dbReference>
<dbReference type="AlphaFoldDB" id="A0A9D1SRZ4"/>
<dbReference type="SUPFAM" id="SSF52540">
    <property type="entry name" value="P-loop containing nucleoside triphosphate hydrolases"/>
    <property type="match status" value="1"/>
</dbReference>
<evidence type="ECO:0000256" key="11">
    <source>
        <dbReference type="ARBA" id="ARBA00023236"/>
    </source>
</evidence>
<evidence type="ECO:0000256" key="13">
    <source>
        <dbReference type="RuleBase" id="RU000578"/>
    </source>
</evidence>
<dbReference type="GO" id="GO:0003697">
    <property type="term" value="F:single-stranded DNA binding"/>
    <property type="evidence" value="ECO:0007669"/>
    <property type="project" value="UniProtKB-UniRule"/>
</dbReference>
<keyword evidence="8 12" id="KW-0067">ATP-binding</keyword>
<comment type="function">
    <text evidence="12 13">The RecF protein is involved in DNA metabolism; it is required for DNA replication and normal SOS inducibility. RecF binds preferentially to single-stranded, linear DNA. It also seems to bind ATP.</text>
</comment>
<dbReference type="GO" id="GO:0009432">
    <property type="term" value="P:SOS response"/>
    <property type="evidence" value="ECO:0007669"/>
    <property type="project" value="UniProtKB-UniRule"/>
</dbReference>
<evidence type="ECO:0000256" key="4">
    <source>
        <dbReference type="ARBA" id="ARBA00022490"/>
    </source>
</evidence>
<dbReference type="Gene3D" id="3.40.50.300">
    <property type="entry name" value="P-loop containing nucleotide triphosphate hydrolases"/>
    <property type="match status" value="1"/>
</dbReference>
<accession>A0A9D1SRZ4</accession>
<dbReference type="PANTHER" id="PTHR32182:SF0">
    <property type="entry name" value="DNA REPLICATION AND REPAIR PROTEIN RECF"/>
    <property type="match status" value="1"/>
</dbReference>
<name>A0A9D1SRZ4_9CLOT</name>
<keyword evidence="5 12" id="KW-0235">DNA replication</keyword>
<comment type="subcellular location">
    <subcellularLocation>
        <location evidence="1 12 13">Cytoplasm</location>
    </subcellularLocation>
</comment>
<evidence type="ECO:0000256" key="6">
    <source>
        <dbReference type="ARBA" id="ARBA00022741"/>
    </source>
</evidence>
<evidence type="ECO:0000256" key="9">
    <source>
        <dbReference type="ARBA" id="ARBA00023125"/>
    </source>
</evidence>
<evidence type="ECO:0000259" key="14">
    <source>
        <dbReference type="Pfam" id="PF02463"/>
    </source>
</evidence>
<dbReference type="InterPro" id="IPR001238">
    <property type="entry name" value="DNA-binding_RecF"/>
</dbReference>